<accession>A0A255H7E9</accession>
<dbReference type="Proteomes" id="UP000216311">
    <property type="component" value="Unassembled WGS sequence"/>
</dbReference>
<dbReference type="PANTHER" id="PTHR41983">
    <property type="entry name" value="SHORT-CHAIN FATTY ACID TRANSPORTER-RELATED"/>
    <property type="match status" value="1"/>
</dbReference>
<evidence type="ECO:0000313" key="3">
    <source>
        <dbReference type="Proteomes" id="UP000216311"/>
    </source>
</evidence>
<reference evidence="2 3" key="1">
    <citation type="submission" date="2017-07" db="EMBL/GenBank/DDBJ databases">
        <title>Draft whole genome sequences of clinical Proprionibacteriaceae strains.</title>
        <authorList>
            <person name="Bernier A.-M."/>
            <person name="Bernard K."/>
            <person name="Domingo M.-C."/>
        </authorList>
    </citation>
    <scope>NUCLEOTIDE SEQUENCE [LARGE SCALE GENOMIC DNA]</scope>
    <source>
        <strain evidence="2 3">NML 130396</strain>
    </source>
</reference>
<dbReference type="InterPro" id="IPR006160">
    <property type="entry name" value="SCFA_transpt_AtoE"/>
</dbReference>
<evidence type="ECO:0000313" key="2">
    <source>
        <dbReference type="EMBL" id="OYO23509.1"/>
    </source>
</evidence>
<gene>
    <name evidence="2" type="ORF">CGZ93_06105</name>
</gene>
<dbReference type="EMBL" id="NMVQ01000007">
    <property type="protein sequence ID" value="OYO23509.1"/>
    <property type="molecule type" value="Genomic_DNA"/>
</dbReference>
<dbReference type="GO" id="GO:0005886">
    <property type="term" value="C:plasma membrane"/>
    <property type="evidence" value="ECO:0007669"/>
    <property type="project" value="TreeGrafter"/>
</dbReference>
<organism evidence="2 3">
    <name type="scientific">Enemella dayhoffiae</name>
    <dbReference type="NCBI Taxonomy" id="2016507"/>
    <lineage>
        <taxon>Bacteria</taxon>
        <taxon>Bacillati</taxon>
        <taxon>Actinomycetota</taxon>
        <taxon>Actinomycetes</taxon>
        <taxon>Propionibacteriales</taxon>
        <taxon>Propionibacteriaceae</taxon>
        <taxon>Enemella</taxon>
    </lineage>
</organism>
<protein>
    <recommendedName>
        <fullName evidence="4">Short chain fatty acid transporter</fullName>
    </recommendedName>
</protein>
<comment type="caution">
    <text evidence="2">The sequence shown here is derived from an EMBL/GenBank/DDBJ whole genome shotgun (WGS) entry which is preliminary data.</text>
</comment>
<dbReference type="AlphaFoldDB" id="A0A255H7E9"/>
<dbReference type="Pfam" id="PF02667">
    <property type="entry name" value="SCFA_trans"/>
    <property type="match status" value="1"/>
</dbReference>
<keyword evidence="1" id="KW-1133">Transmembrane helix</keyword>
<feature type="transmembrane region" description="Helical" evidence="1">
    <location>
        <begin position="68"/>
        <end position="91"/>
    </location>
</feature>
<feature type="transmembrane region" description="Helical" evidence="1">
    <location>
        <begin position="111"/>
        <end position="137"/>
    </location>
</feature>
<dbReference type="PANTHER" id="PTHR41983:SF2">
    <property type="entry name" value="SHORT-CHAIN FATTY ACID TRANSPORTER-RELATED"/>
    <property type="match status" value="1"/>
</dbReference>
<keyword evidence="1" id="KW-0812">Transmembrane</keyword>
<feature type="transmembrane region" description="Helical" evidence="1">
    <location>
        <begin position="260"/>
        <end position="278"/>
    </location>
</feature>
<feature type="transmembrane region" description="Helical" evidence="1">
    <location>
        <begin position="149"/>
        <end position="168"/>
    </location>
</feature>
<evidence type="ECO:0008006" key="4">
    <source>
        <dbReference type="Google" id="ProtNLM"/>
    </source>
</evidence>
<name>A0A255H7E9_9ACTN</name>
<evidence type="ECO:0000256" key="1">
    <source>
        <dbReference type="SAM" id="Phobius"/>
    </source>
</evidence>
<dbReference type="OrthoDB" id="9342495at2"/>
<dbReference type="RefSeq" id="WP_094363268.1">
    <property type="nucleotide sequence ID" value="NZ_NMVQ01000007.1"/>
</dbReference>
<keyword evidence="1" id="KW-0472">Membrane</keyword>
<sequence>MSSQVTEETEPDNEGMMARTAQALARFTEKWFPDAFVFAAFGTVLVAILALANGGSPVQLVSTFGDGFWDLAAFTLQMAMVVLTGYVVATSPPVIKIIEALARMPKGPRSAVAFVALIALLVSLLNWGLSLITGGLLARAVARRTDLKVDYRALGAAALMGLGAVWALGLSSSAAQLQATPKSIPPAVLKITGVLDFGKTIFTWQSMLSALILIVITVAIAYFSAPRGNAVRTAEAMGVDVTDEVEEPEPRTRPAEWFEYNPILSIGVAVLTAGWVVYQFATKPQECQGDG</sequence>
<feature type="transmembrane region" description="Helical" evidence="1">
    <location>
        <begin position="35"/>
        <end position="56"/>
    </location>
</feature>
<proteinExistence type="predicted"/>
<feature type="transmembrane region" description="Helical" evidence="1">
    <location>
        <begin position="202"/>
        <end position="223"/>
    </location>
</feature>
<keyword evidence="3" id="KW-1185">Reference proteome</keyword>